<dbReference type="EMBL" id="JACHMY010000001">
    <property type="protein sequence ID" value="MBB5835910.1"/>
    <property type="molecule type" value="Genomic_DNA"/>
</dbReference>
<evidence type="ECO:0008006" key="4">
    <source>
        <dbReference type="Google" id="ProtNLM"/>
    </source>
</evidence>
<dbReference type="Pfam" id="PF11361">
    <property type="entry name" value="DUF3159"/>
    <property type="match status" value="1"/>
</dbReference>
<evidence type="ECO:0000313" key="2">
    <source>
        <dbReference type="EMBL" id="MBB5835910.1"/>
    </source>
</evidence>
<dbReference type="RefSeq" id="WP_184795496.1">
    <property type="nucleotide sequence ID" value="NZ_JACHMY010000001.1"/>
</dbReference>
<proteinExistence type="predicted"/>
<feature type="transmembrane region" description="Helical" evidence="1">
    <location>
        <begin position="35"/>
        <end position="63"/>
    </location>
</feature>
<keyword evidence="1" id="KW-0812">Transmembrane</keyword>
<evidence type="ECO:0000256" key="1">
    <source>
        <dbReference type="SAM" id="Phobius"/>
    </source>
</evidence>
<name>A0A7W9J5S3_9ACTN</name>
<comment type="caution">
    <text evidence="2">The sequence shown here is derived from an EMBL/GenBank/DDBJ whole genome shotgun (WGS) entry which is preliminary data.</text>
</comment>
<sequence>MPARTQNDARLSDAVRTAGQSLRRSGLLAPELPPILFIAVASSTGFWWGMGAGVVVLGCIVVVAHRRRWPKATVVSGAVGLSIAATIAHVTGVAAGGLVADICIDLALGSVLVGSVAVRRPLFAVLWGLVRRRSLLRQVDRRARAVFNLTTMTAGAALVVRAVALGVVYLNEEPVAWLLIVRIALGLPVTLIVIAAAYAAGGLENTRAVREGED</sequence>
<keyword evidence="3" id="KW-1185">Reference proteome</keyword>
<dbReference type="AlphaFoldDB" id="A0A7W9J5S3"/>
<feature type="transmembrane region" description="Helical" evidence="1">
    <location>
        <begin position="75"/>
        <end position="100"/>
    </location>
</feature>
<evidence type="ECO:0000313" key="3">
    <source>
        <dbReference type="Proteomes" id="UP000549971"/>
    </source>
</evidence>
<accession>A0A7W9J5S3</accession>
<feature type="transmembrane region" description="Helical" evidence="1">
    <location>
        <begin position="149"/>
        <end position="170"/>
    </location>
</feature>
<keyword evidence="1" id="KW-1133">Transmembrane helix</keyword>
<feature type="transmembrane region" description="Helical" evidence="1">
    <location>
        <begin position="106"/>
        <end position="129"/>
    </location>
</feature>
<organism evidence="2 3">
    <name type="scientific">Kribbella italica</name>
    <dbReference type="NCBI Taxonomy" id="1540520"/>
    <lineage>
        <taxon>Bacteria</taxon>
        <taxon>Bacillati</taxon>
        <taxon>Actinomycetota</taxon>
        <taxon>Actinomycetes</taxon>
        <taxon>Propionibacteriales</taxon>
        <taxon>Kribbellaceae</taxon>
        <taxon>Kribbella</taxon>
    </lineage>
</organism>
<dbReference type="InterPro" id="IPR016566">
    <property type="entry name" value="UCP010219"/>
</dbReference>
<reference evidence="2 3" key="1">
    <citation type="submission" date="2020-08" db="EMBL/GenBank/DDBJ databases">
        <title>Sequencing the genomes of 1000 actinobacteria strains.</title>
        <authorList>
            <person name="Klenk H.-P."/>
        </authorList>
    </citation>
    <scope>NUCLEOTIDE SEQUENCE [LARGE SCALE GENOMIC DNA]</scope>
    <source>
        <strain evidence="2 3">DSM 28967</strain>
    </source>
</reference>
<dbReference type="Proteomes" id="UP000549971">
    <property type="component" value="Unassembled WGS sequence"/>
</dbReference>
<gene>
    <name evidence="2" type="ORF">HDA39_002644</name>
</gene>
<feature type="transmembrane region" description="Helical" evidence="1">
    <location>
        <begin position="176"/>
        <end position="200"/>
    </location>
</feature>
<keyword evidence="1" id="KW-0472">Membrane</keyword>
<protein>
    <recommendedName>
        <fullName evidence="4">DUF3159 domain-containing protein</fullName>
    </recommendedName>
</protein>